<accession>A0A7J5U684</accession>
<proteinExistence type="predicted"/>
<keyword evidence="5" id="KW-1185">Reference proteome</keyword>
<dbReference type="Proteomes" id="UP000488299">
    <property type="component" value="Unassembled WGS sequence"/>
</dbReference>
<sequence length="196" mass="20646">MKKVLAVVLGLLAYGANAQDFKPFKVNSSLGYAKPMGAGSSAGILLSVEPKYGLNDQIDVGLRIEGAFMARAAEIAGEMADSEISISSSYVLTGTYMLTNTYFRPYVGIGGGLYSVGSLSFSENSSDLGIGASRKLGAMARVGFKLGHFNMGVEYNLVPTTKYTVSMMNGTVAPGKSNNSYLGFKLGFDIGGGYYE</sequence>
<feature type="domain" description="Outer membrane protein beta-barrel" evidence="3">
    <location>
        <begin position="5"/>
        <end position="169"/>
    </location>
</feature>
<evidence type="ECO:0000259" key="3">
    <source>
        <dbReference type="Pfam" id="PF13505"/>
    </source>
</evidence>
<dbReference type="InterPro" id="IPR027385">
    <property type="entry name" value="Beta-barrel_OMP"/>
</dbReference>
<dbReference type="Gene3D" id="2.40.160.20">
    <property type="match status" value="1"/>
</dbReference>
<dbReference type="Pfam" id="PF13505">
    <property type="entry name" value="OMP_b-brl"/>
    <property type="match status" value="1"/>
</dbReference>
<evidence type="ECO:0000256" key="1">
    <source>
        <dbReference type="ARBA" id="ARBA00022729"/>
    </source>
</evidence>
<feature type="chain" id="PRO_5029705148" evidence="2">
    <location>
        <begin position="19"/>
        <end position="196"/>
    </location>
</feature>
<dbReference type="EMBL" id="WELI01000001">
    <property type="protein sequence ID" value="KAB7733193.1"/>
    <property type="molecule type" value="Genomic_DNA"/>
</dbReference>
<dbReference type="AlphaFoldDB" id="A0A7J5U684"/>
<dbReference type="RefSeq" id="WP_152123031.1">
    <property type="nucleotide sequence ID" value="NZ_WELI01000001.1"/>
</dbReference>
<evidence type="ECO:0000313" key="5">
    <source>
        <dbReference type="Proteomes" id="UP000488299"/>
    </source>
</evidence>
<organism evidence="4 5">
    <name type="scientific">Rudanella paleaurantiibacter</name>
    <dbReference type="NCBI Taxonomy" id="2614655"/>
    <lineage>
        <taxon>Bacteria</taxon>
        <taxon>Pseudomonadati</taxon>
        <taxon>Bacteroidota</taxon>
        <taxon>Cytophagia</taxon>
        <taxon>Cytophagales</taxon>
        <taxon>Cytophagaceae</taxon>
        <taxon>Rudanella</taxon>
    </lineage>
</organism>
<name>A0A7J5U684_9BACT</name>
<evidence type="ECO:0000313" key="4">
    <source>
        <dbReference type="EMBL" id="KAB7733193.1"/>
    </source>
</evidence>
<keyword evidence="1 2" id="KW-0732">Signal</keyword>
<feature type="signal peptide" evidence="2">
    <location>
        <begin position="1"/>
        <end position="18"/>
    </location>
</feature>
<evidence type="ECO:0000256" key="2">
    <source>
        <dbReference type="SAM" id="SignalP"/>
    </source>
</evidence>
<reference evidence="4 5" key="1">
    <citation type="submission" date="2019-10" db="EMBL/GenBank/DDBJ databases">
        <title>Rudanella paleaurantiibacter sp. nov., isolated from sludge.</title>
        <authorList>
            <person name="Xu S.Q."/>
        </authorList>
    </citation>
    <scope>NUCLEOTIDE SEQUENCE [LARGE SCALE GENOMIC DNA]</scope>
    <source>
        <strain evidence="4 5">HX-22-17</strain>
    </source>
</reference>
<protein>
    <submittedName>
        <fullName evidence="4">Outer membrane beta-barrel protein</fullName>
    </submittedName>
</protein>
<gene>
    <name evidence="4" type="ORF">F5984_04485</name>
</gene>
<comment type="caution">
    <text evidence="4">The sequence shown here is derived from an EMBL/GenBank/DDBJ whole genome shotgun (WGS) entry which is preliminary data.</text>
</comment>